<dbReference type="Proteomes" id="UP000019763">
    <property type="component" value="Unassembled WGS sequence"/>
</dbReference>
<evidence type="ECO:0000313" key="1">
    <source>
        <dbReference type="EMBL" id="EZG43119.1"/>
    </source>
</evidence>
<accession>A0A023AWM7</accession>
<keyword evidence="2" id="KW-1185">Reference proteome</keyword>
<organism evidence="1 2">
    <name type="scientific">Gregarina niphandrodes</name>
    <name type="common">Septate eugregarine</name>
    <dbReference type="NCBI Taxonomy" id="110365"/>
    <lineage>
        <taxon>Eukaryota</taxon>
        <taxon>Sar</taxon>
        <taxon>Alveolata</taxon>
        <taxon>Apicomplexa</taxon>
        <taxon>Conoidasida</taxon>
        <taxon>Gregarinasina</taxon>
        <taxon>Eugregarinorida</taxon>
        <taxon>Gregarinidae</taxon>
        <taxon>Gregarina</taxon>
    </lineage>
</organism>
<proteinExistence type="predicted"/>
<protein>
    <submittedName>
        <fullName evidence="1">Uncharacterized protein</fullName>
    </submittedName>
</protein>
<gene>
    <name evidence="1" type="ORF">GNI_186940</name>
</gene>
<dbReference type="GeneID" id="22916204"/>
<dbReference type="AlphaFoldDB" id="A0A023AWM7"/>
<reference evidence="1" key="1">
    <citation type="submission" date="2013-12" db="EMBL/GenBank/DDBJ databases">
        <authorList>
            <person name="Omoto C.K."/>
            <person name="Sibley D."/>
            <person name="Venepally P."/>
            <person name="Hadjithomas M."/>
            <person name="Karamycheva S."/>
            <person name="Brunk B."/>
            <person name="Roos D."/>
            <person name="Caler E."/>
            <person name="Lorenzi H."/>
        </authorList>
    </citation>
    <scope>NUCLEOTIDE SEQUENCE</scope>
</reference>
<name>A0A023AWM7_GRENI</name>
<dbReference type="EMBL" id="AFNH02001419">
    <property type="protein sequence ID" value="EZG43119.1"/>
    <property type="molecule type" value="Genomic_DNA"/>
</dbReference>
<comment type="caution">
    <text evidence="1">The sequence shown here is derived from an EMBL/GenBank/DDBJ whole genome shotgun (WGS) entry which is preliminary data.</text>
</comment>
<sequence length="247" mass="27822">MQKVLCDAYWDELPDSAVVAVFRARTLRNLWHKRAWRNVSPRPQLRIHAWLATVGTLRSQGQPAGVHRKELHYGHTKTRGDSIPQGFDFRSQIGQLRGIPLTRLPELSYLRLLWYASPLNQTIFDVPYWNPVTATQHRLWDQVLKGNFTDLFRADELLVAVRLQDRNPWSPEAIRAAVGPARLSDPSTSMTPLAPVPLAPVPLASLPLASLPLAPLGHVQLCQLWSTSDTGTPTPIGPVRIWTRPHN</sequence>
<dbReference type="VEuPathDB" id="CryptoDB:GNI_186940"/>
<dbReference type="RefSeq" id="XP_011133631.1">
    <property type="nucleotide sequence ID" value="XM_011135329.1"/>
</dbReference>
<evidence type="ECO:0000313" key="2">
    <source>
        <dbReference type="Proteomes" id="UP000019763"/>
    </source>
</evidence>